<organism evidence="7 8">
    <name type="scientific">SAR86 cluster bacterium</name>
    <dbReference type="NCBI Taxonomy" id="2030880"/>
    <lineage>
        <taxon>Bacteria</taxon>
        <taxon>Pseudomonadati</taxon>
        <taxon>Pseudomonadota</taxon>
        <taxon>Gammaproteobacteria</taxon>
        <taxon>SAR86 cluster</taxon>
    </lineage>
</organism>
<dbReference type="InterPro" id="IPR036388">
    <property type="entry name" value="WH-like_DNA-bd_sf"/>
</dbReference>
<evidence type="ECO:0000259" key="5">
    <source>
        <dbReference type="PROSITE" id="PS50042"/>
    </source>
</evidence>
<dbReference type="GO" id="GO:0003700">
    <property type="term" value="F:DNA-binding transcription factor activity"/>
    <property type="evidence" value="ECO:0007669"/>
    <property type="project" value="TreeGrafter"/>
</dbReference>
<feature type="compositionally biased region" description="Basic and acidic residues" evidence="4">
    <location>
        <begin position="169"/>
        <end position="183"/>
    </location>
</feature>
<dbReference type="SMART" id="SM00100">
    <property type="entry name" value="cNMP"/>
    <property type="match status" value="1"/>
</dbReference>
<dbReference type="GO" id="GO:0005829">
    <property type="term" value="C:cytosol"/>
    <property type="evidence" value="ECO:0007669"/>
    <property type="project" value="TreeGrafter"/>
</dbReference>
<proteinExistence type="predicted"/>
<feature type="domain" description="HTH crp-type" evidence="6">
    <location>
        <begin position="147"/>
        <end position="236"/>
    </location>
</feature>
<dbReference type="Pfam" id="PF13545">
    <property type="entry name" value="HTH_Crp_2"/>
    <property type="match status" value="1"/>
</dbReference>
<evidence type="ECO:0000256" key="1">
    <source>
        <dbReference type="ARBA" id="ARBA00023015"/>
    </source>
</evidence>
<dbReference type="PROSITE" id="PS50042">
    <property type="entry name" value="CNMP_BINDING_3"/>
    <property type="match status" value="1"/>
</dbReference>
<sequence>MAVTPELLSSFPLFKPLPRELLNQLAQQSTLKKFARRGIVLNAGVREEHMCFLFEGRLQGVDFTIDGREVGLYFMEPGDFCGELGLFDQGTQPEYIIALTPVVVVNIPLESLKDIMLSHPSVVNMLGKKLAARVRQMTQQRTLLGLPNVSQRVCCQLWNLVPNGGKQTAKADADPENQQEQRVDASSAINNPPTHQEIAIMLNVSRETVTRVFQKLQNQRVVQRDGPKSLLIVDLLALKKLAEGGQEL</sequence>
<dbReference type="InterPro" id="IPR050397">
    <property type="entry name" value="Env_Response_Regulators"/>
</dbReference>
<evidence type="ECO:0000256" key="2">
    <source>
        <dbReference type="ARBA" id="ARBA00023125"/>
    </source>
</evidence>
<dbReference type="InterPro" id="IPR036390">
    <property type="entry name" value="WH_DNA-bd_sf"/>
</dbReference>
<evidence type="ECO:0000256" key="3">
    <source>
        <dbReference type="ARBA" id="ARBA00023163"/>
    </source>
</evidence>
<evidence type="ECO:0000313" key="7">
    <source>
        <dbReference type="EMBL" id="PCI77068.1"/>
    </source>
</evidence>
<evidence type="ECO:0000313" key="8">
    <source>
        <dbReference type="Proteomes" id="UP000218767"/>
    </source>
</evidence>
<name>A0A2A4X353_9GAMM</name>
<dbReference type="AlphaFoldDB" id="A0A2A4X353"/>
<dbReference type="SMART" id="SM00419">
    <property type="entry name" value="HTH_CRP"/>
    <property type="match status" value="1"/>
</dbReference>
<dbReference type="InterPro" id="IPR000595">
    <property type="entry name" value="cNMP-bd_dom"/>
</dbReference>
<reference evidence="8" key="1">
    <citation type="submission" date="2017-08" db="EMBL/GenBank/DDBJ databases">
        <title>A dynamic microbial community with high functional redundancy inhabits the cold, oxic subseafloor aquifer.</title>
        <authorList>
            <person name="Tully B.J."/>
            <person name="Wheat C.G."/>
            <person name="Glazer B.T."/>
            <person name="Huber J.A."/>
        </authorList>
    </citation>
    <scope>NUCLEOTIDE SEQUENCE [LARGE SCALE GENOMIC DNA]</scope>
</reference>
<dbReference type="Gene3D" id="1.10.10.10">
    <property type="entry name" value="Winged helix-like DNA-binding domain superfamily/Winged helix DNA-binding domain"/>
    <property type="match status" value="1"/>
</dbReference>
<evidence type="ECO:0000259" key="6">
    <source>
        <dbReference type="PROSITE" id="PS51063"/>
    </source>
</evidence>
<dbReference type="InterPro" id="IPR014710">
    <property type="entry name" value="RmlC-like_jellyroll"/>
</dbReference>
<accession>A0A2A4X353</accession>
<dbReference type="Pfam" id="PF00027">
    <property type="entry name" value="cNMP_binding"/>
    <property type="match status" value="1"/>
</dbReference>
<keyword evidence="3" id="KW-0804">Transcription</keyword>
<keyword evidence="1" id="KW-0805">Transcription regulation</keyword>
<dbReference type="EMBL" id="NVUL01000049">
    <property type="protein sequence ID" value="PCI77068.1"/>
    <property type="molecule type" value="Genomic_DNA"/>
</dbReference>
<feature type="region of interest" description="Disordered" evidence="4">
    <location>
        <begin position="166"/>
        <end position="190"/>
    </location>
</feature>
<comment type="caution">
    <text evidence="7">The sequence shown here is derived from an EMBL/GenBank/DDBJ whole genome shotgun (WGS) entry which is preliminary data.</text>
</comment>
<dbReference type="CDD" id="cd00038">
    <property type="entry name" value="CAP_ED"/>
    <property type="match status" value="1"/>
</dbReference>
<dbReference type="PANTHER" id="PTHR24567">
    <property type="entry name" value="CRP FAMILY TRANSCRIPTIONAL REGULATORY PROTEIN"/>
    <property type="match status" value="1"/>
</dbReference>
<feature type="domain" description="Cyclic nucleotide-binding" evidence="5">
    <location>
        <begin position="13"/>
        <end position="133"/>
    </location>
</feature>
<keyword evidence="2" id="KW-0238">DNA-binding</keyword>
<dbReference type="Gene3D" id="2.60.120.10">
    <property type="entry name" value="Jelly Rolls"/>
    <property type="match status" value="1"/>
</dbReference>
<dbReference type="PROSITE" id="PS51063">
    <property type="entry name" value="HTH_CRP_2"/>
    <property type="match status" value="1"/>
</dbReference>
<gene>
    <name evidence="7" type="ORF">COB20_09040</name>
</gene>
<dbReference type="InterPro" id="IPR012318">
    <property type="entry name" value="HTH_CRP"/>
</dbReference>
<dbReference type="SUPFAM" id="SSF51206">
    <property type="entry name" value="cAMP-binding domain-like"/>
    <property type="match status" value="1"/>
</dbReference>
<dbReference type="SUPFAM" id="SSF46785">
    <property type="entry name" value="Winged helix' DNA-binding domain"/>
    <property type="match status" value="1"/>
</dbReference>
<dbReference type="InterPro" id="IPR018490">
    <property type="entry name" value="cNMP-bd_dom_sf"/>
</dbReference>
<evidence type="ECO:0008006" key="9">
    <source>
        <dbReference type="Google" id="ProtNLM"/>
    </source>
</evidence>
<dbReference type="PANTHER" id="PTHR24567:SF68">
    <property type="entry name" value="DNA-BINDING TRANSCRIPTIONAL DUAL REGULATOR CRP"/>
    <property type="match status" value="1"/>
</dbReference>
<dbReference type="Proteomes" id="UP000218767">
    <property type="component" value="Unassembled WGS sequence"/>
</dbReference>
<evidence type="ECO:0000256" key="4">
    <source>
        <dbReference type="SAM" id="MobiDB-lite"/>
    </source>
</evidence>
<dbReference type="GO" id="GO:0003677">
    <property type="term" value="F:DNA binding"/>
    <property type="evidence" value="ECO:0007669"/>
    <property type="project" value="UniProtKB-KW"/>
</dbReference>
<protein>
    <recommendedName>
        <fullName evidence="9">Crp/Fnr family transcriptional regulator</fullName>
    </recommendedName>
</protein>